<comment type="caution">
    <text evidence="2">The sequence shown here is derived from an EMBL/GenBank/DDBJ whole genome shotgun (WGS) entry which is preliminary data.</text>
</comment>
<keyword evidence="3" id="KW-1185">Reference proteome</keyword>
<dbReference type="EMBL" id="JACKZP010000040">
    <property type="protein sequence ID" value="MBC1302709.1"/>
    <property type="molecule type" value="Genomic_DNA"/>
</dbReference>
<dbReference type="Proteomes" id="UP000570851">
    <property type="component" value="Unassembled WGS sequence"/>
</dbReference>
<evidence type="ECO:0000313" key="2">
    <source>
        <dbReference type="EMBL" id="MBC1302709.1"/>
    </source>
</evidence>
<accession>A0ABR6S8S3</accession>
<organism evidence="2 3">
    <name type="scientific">Trichormus variabilis N2B</name>
    <dbReference type="NCBI Taxonomy" id="2681315"/>
    <lineage>
        <taxon>Bacteria</taxon>
        <taxon>Bacillati</taxon>
        <taxon>Cyanobacteriota</taxon>
        <taxon>Cyanophyceae</taxon>
        <taxon>Nostocales</taxon>
        <taxon>Nostocaceae</taxon>
        <taxon>Trichormus</taxon>
    </lineage>
</organism>
<proteinExistence type="predicted"/>
<dbReference type="GeneID" id="58725270"/>
<dbReference type="RefSeq" id="WP_013036443.1">
    <property type="nucleotide sequence ID" value="NZ_JACKZP010000040.1"/>
</dbReference>
<name>A0ABR6S8S3_ANAVA</name>
<gene>
    <name evidence="2" type="ORF">GNE12_12375</name>
</gene>
<reference evidence="2 3" key="1">
    <citation type="submission" date="2019-11" db="EMBL/GenBank/DDBJ databases">
        <title>Comparison of genomes from free-living endosymbiotic cyanobacteria isolated from Azolla.</title>
        <authorList>
            <person name="Thiel T."/>
            <person name="Pratte B."/>
        </authorList>
    </citation>
    <scope>NUCLEOTIDE SEQUENCE [LARGE SCALE GENOMIC DNA]</scope>
    <source>
        <strain evidence="2 3">N2B</strain>
    </source>
</reference>
<sequence length="175" mass="19125">MGWLENVVRSQTNALNIADQIVGLFAQQQQQIAIATQVIEQFSQLIGQQEQNLAIADQALDALGPLAVNAVVLGEFSATQDLMIQKFWEILSDPVQCAEWYLQLDPPQQKQLVTPTASVPSAFSRPSFPAPPAPGVGGATNNRDKFRSAWQHNPGMAWQVIDQLASQDIVSLFGQ</sequence>
<feature type="region of interest" description="Disordered" evidence="1">
    <location>
        <begin position="123"/>
        <end position="143"/>
    </location>
</feature>
<protein>
    <submittedName>
        <fullName evidence="2">Uncharacterized protein</fullName>
    </submittedName>
</protein>
<evidence type="ECO:0000313" key="3">
    <source>
        <dbReference type="Proteomes" id="UP000570851"/>
    </source>
</evidence>
<evidence type="ECO:0000256" key="1">
    <source>
        <dbReference type="SAM" id="MobiDB-lite"/>
    </source>
</evidence>